<dbReference type="Proteomes" id="UP000499080">
    <property type="component" value="Unassembled WGS sequence"/>
</dbReference>
<sequence length="116" mass="12837">MNLRKIAPAKASPKRTKTNKKKGLNKRAGNRFSPCVLRHTLAPRPCNHRTSEAPILAGGADNGAPSLFHGGRDTYLPREGRAGASSKSNRKRFYSILIHVLLRNQLCTANRTFFVL</sequence>
<evidence type="ECO:0000313" key="3">
    <source>
        <dbReference type="Proteomes" id="UP000499080"/>
    </source>
</evidence>
<reference evidence="2 3" key="1">
    <citation type="journal article" date="2019" name="Sci. Rep.">
        <title>Orb-weaving spider Araneus ventricosus genome elucidates the spidroin gene catalogue.</title>
        <authorList>
            <person name="Kono N."/>
            <person name="Nakamura H."/>
            <person name="Ohtoshi R."/>
            <person name="Moran D.A.P."/>
            <person name="Shinohara A."/>
            <person name="Yoshida Y."/>
            <person name="Fujiwara M."/>
            <person name="Mori M."/>
            <person name="Tomita M."/>
            <person name="Arakawa K."/>
        </authorList>
    </citation>
    <scope>NUCLEOTIDE SEQUENCE [LARGE SCALE GENOMIC DNA]</scope>
</reference>
<accession>A0A4Y2WF92</accession>
<protein>
    <submittedName>
        <fullName evidence="2">Uncharacterized protein</fullName>
    </submittedName>
</protein>
<evidence type="ECO:0000256" key="1">
    <source>
        <dbReference type="SAM" id="MobiDB-lite"/>
    </source>
</evidence>
<comment type="caution">
    <text evidence="2">The sequence shown here is derived from an EMBL/GenBank/DDBJ whole genome shotgun (WGS) entry which is preliminary data.</text>
</comment>
<proteinExistence type="predicted"/>
<feature type="region of interest" description="Disordered" evidence="1">
    <location>
        <begin position="1"/>
        <end position="29"/>
    </location>
</feature>
<gene>
    <name evidence="2" type="ORF">AVEN_223234_1</name>
</gene>
<evidence type="ECO:0000313" key="2">
    <source>
        <dbReference type="EMBL" id="GBO36135.1"/>
    </source>
</evidence>
<feature type="compositionally biased region" description="Basic residues" evidence="1">
    <location>
        <begin position="12"/>
        <end position="29"/>
    </location>
</feature>
<name>A0A4Y2WF92_ARAVE</name>
<dbReference type="EMBL" id="BGPR01060241">
    <property type="protein sequence ID" value="GBO36135.1"/>
    <property type="molecule type" value="Genomic_DNA"/>
</dbReference>
<keyword evidence="3" id="KW-1185">Reference proteome</keyword>
<organism evidence="2 3">
    <name type="scientific">Araneus ventricosus</name>
    <name type="common">Orbweaver spider</name>
    <name type="synonym">Epeira ventricosa</name>
    <dbReference type="NCBI Taxonomy" id="182803"/>
    <lineage>
        <taxon>Eukaryota</taxon>
        <taxon>Metazoa</taxon>
        <taxon>Ecdysozoa</taxon>
        <taxon>Arthropoda</taxon>
        <taxon>Chelicerata</taxon>
        <taxon>Arachnida</taxon>
        <taxon>Araneae</taxon>
        <taxon>Araneomorphae</taxon>
        <taxon>Entelegynae</taxon>
        <taxon>Araneoidea</taxon>
        <taxon>Araneidae</taxon>
        <taxon>Araneus</taxon>
    </lineage>
</organism>
<dbReference type="AlphaFoldDB" id="A0A4Y2WF92"/>